<dbReference type="GO" id="GO:0030151">
    <property type="term" value="F:molybdenum ion binding"/>
    <property type="evidence" value="ECO:0007669"/>
    <property type="project" value="InterPro"/>
</dbReference>
<reference evidence="2 3" key="1">
    <citation type="submission" date="2019-10" db="EMBL/GenBank/DDBJ databases">
        <title>Dictyobacter vulcani sp. nov., within the class Ktedonobacteria, isolated from soil of volcanic Mt. Zao.</title>
        <authorList>
            <person name="Zheng Y."/>
            <person name="Wang C.M."/>
            <person name="Sakai Y."/>
            <person name="Abe K."/>
            <person name="Yokota A."/>
            <person name="Yabe S."/>
        </authorList>
    </citation>
    <scope>NUCLEOTIDE SEQUENCE [LARGE SCALE GENOMIC DNA]</scope>
    <source>
        <strain evidence="2 3">W12</strain>
    </source>
</reference>
<dbReference type="InterPro" id="IPR005302">
    <property type="entry name" value="MoCF_Sase_C"/>
</dbReference>
<dbReference type="GO" id="GO:0003824">
    <property type="term" value="F:catalytic activity"/>
    <property type="evidence" value="ECO:0007669"/>
    <property type="project" value="InterPro"/>
</dbReference>
<dbReference type="Pfam" id="PF03473">
    <property type="entry name" value="MOSC"/>
    <property type="match status" value="1"/>
</dbReference>
<dbReference type="RefSeq" id="WP_151756585.1">
    <property type="nucleotide sequence ID" value="NZ_BKZW01000001.1"/>
</dbReference>
<dbReference type="PROSITE" id="PS51340">
    <property type="entry name" value="MOSC"/>
    <property type="match status" value="1"/>
</dbReference>
<sequence>MSEHIIWEGEVVALYIAAAADEPMQQVDEADLVAGCGIVGDRYYAKNGTHSGSDEESYEVTFIESEAFESVEAENKLSIAYADMRRNIVTRGFSLNHLVNREFRIGDTLFRGIALREPCPHLMERTNHKVVVGFIHRAGLGARIIAGGTIRVGDTIHD</sequence>
<evidence type="ECO:0000313" key="3">
    <source>
        <dbReference type="Proteomes" id="UP000326912"/>
    </source>
</evidence>
<proteinExistence type="predicted"/>
<keyword evidence="3" id="KW-1185">Reference proteome</keyword>
<accession>A0A5J4KGG5</accession>
<dbReference type="Gene3D" id="2.40.33.20">
    <property type="entry name" value="PK beta-barrel domain-like"/>
    <property type="match status" value="1"/>
</dbReference>
<name>A0A5J4KGG5_9CHLR</name>
<dbReference type="SUPFAM" id="SSF50800">
    <property type="entry name" value="PK beta-barrel domain-like"/>
    <property type="match status" value="1"/>
</dbReference>
<feature type="domain" description="MOSC" evidence="1">
    <location>
        <begin position="25"/>
        <end position="158"/>
    </location>
</feature>
<evidence type="ECO:0000313" key="2">
    <source>
        <dbReference type="EMBL" id="GER88718.1"/>
    </source>
</evidence>
<dbReference type="AlphaFoldDB" id="A0A5J4KGG5"/>
<gene>
    <name evidence="2" type="ORF">KDW_28800</name>
</gene>
<evidence type="ECO:0000259" key="1">
    <source>
        <dbReference type="PROSITE" id="PS51340"/>
    </source>
</evidence>
<dbReference type="InterPro" id="IPR011037">
    <property type="entry name" value="Pyrv_Knase-like_insert_dom_sf"/>
</dbReference>
<protein>
    <submittedName>
        <fullName evidence="2">Molybdenum cofactor sulfurase</fullName>
    </submittedName>
</protein>
<dbReference type="InterPro" id="IPR052716">
    <property type="entry name" value="MOSC_domain"/>
</dbReference>
<dbReference type="Proteomes" id="UP000326912">
    <property type="component" value="Unassembled WGS sequence"/>
</dbReference>
<comment type="caution">
    <text evidence="2">The sequence shown here is derived from an EMBL/GenBank/DDBJ whole genome shotgun (WGS) entry which is preliminary data.</text>
</comment>
<dbReference type="PANTHER" id="PTHR36930:SF1">
    <property type="entry name" value="MOSC DOMAIN-CONTAINING PROTEIN"/>
    <property type="match status" value="1"/>
</dbReference>
<dbReference type="GO" id="GO:0030170">
    <property type="term" value="F:pyridoxal phosphate binding"/>
    <property type="evidence" value="ECO:0007669"/>
    <property type="project" value="InterPro"/>
</dbReference>
<dbReference type="EMBL" id="BKZW01000001">
    <property type="protein sequence ID" value="GER88718.1"/>
    <property type="molecule type" value="Genomic_DNA"/>
</dbReference>
<organism evidence="2 3">
    <name type="scientific">Dictyobacter vulcani</name>
    <dbReference type="NCBI Taxonomy" id="2607529"/>
    <lineage>
        <taxon>Bacteria</taxon>
        <taxon>Bacillati</taxon>
        <taxon>Chloroflexota</taxon>
        <taxon>Ktedonobacteria</taxon>
        <taxon>Ktedonobacterales</taxon>
        <taxon>Dictyobacteraceae</taxon>
        <taxon>Dictyobacter</taxon>
    </lineage>
</organism>
<dbReference type="PANTHER" id="PTHR36930">
    <property type="entry name" value="METAL-SULFUR CLUSTER BIOSYNTHESIS PROTEINS YUAD-RELATED"/>
    <property type="match status" value="1"/>
</dbReference>